<dbReference type="RefSeq" id="WP_236384500.1">
    <property type="nucleotide sequence ID" value="NZ_WKED01000083.1"/>
</dbReference>
<sequence>MSRRTARHLIAVIAFALSSVAHGLPFTEPSPDAFKRATKQMIALDKAMADGVTILEAGDLKEVGKYSRHFTSLVVLGKASFGSSVLDPLGHCSAAGVYAQSWWRAKVSVAGRGDFESAPDSLSGALEQFQVNRTECLKEAQPAASAKSVKNNKDSECLTVFGVDPQTKEVVAKPKPVHCES</sequence>
<keyword evidence="1" id="KW-0732">Signal</keyword>
<dbReference type="Proteomes" id="UP000814003">
    <property type="component" value="Unassembled WGS sequence"/>
</dbReference>
<gene>
    <name evidence="2" type="ORF">GIW56_26795</name>
</gene>
<feature type="signal peptide" evidence="1">
    <location>
        <begin position="1"/>
        <end position="23"/>
    </location>
</feature>
<feature type="chain" id="PRO_5046466469" evidence="1">
    <location>
        <begin position="24"/>
        <end position="181"/>
    </location>
</feature>
<keyword evidence="3" id="KW-1185">Reference proteome</keyword>
<evidence type="ECO:0000313" key="3">
    <source>
        <dbReference type="Proteomes" id="UP000814003"/>
    </source>
</evidence>
<proteinExistence type="predicted"/>
<reference evidence="2 3" key="1">
    <citation type="submission" date="2019-11" db="EMBL/GenBank/DDBJ databases">
        <title>Epiphytic Pseudomonas syringae from cherry orchards.</title>
        <authorList>
            <person name="Hulin M.T."/>
        </authorList>
    </citation>
    <scope>NUCLEOTIDE SEQUENCE [LARGE SCALE GENOMIC DNA]</scope>
    <source>
        <strain evidence="2 3">PA-6-5B</strain>
    </source>
</reference>
<name>A0ABS9FDS4_9PSED</name>
<organism evidence="2 3">
    <name type="scientific">Pseudomonas gessardii</name>
    <dbReference type="NCBI Taxonomy" id="78544"/>
    <lineage>
        <taxon>Bacteria</taxon>
        <taxon>Pseudomonadati</taxon>
        <taxon>Pseudomonadota</taxon>
        <taxon>Gammaproteobacteria</taxon>
        <taxon>Pseudomonadales</taxon>
        <taxon>Pseudomonadaceae</taxon>
        <taxon>Pseudomonas</taxon>
    </lineage>
</organism>
<dbReference type="EMBL" id="WKED01000083">
    <property type="protein sequence ID" value="MCF5110417.1"/>
    <property type="molecule type" value="Genomic_DNA"/>
</dbReference>
<comment type="caution">
    <text evidence="2">The sequence shown here is derived from an EMBL/GenBank/DDBJ whole genome shotgun (WGS) entry which is preliminary data.</text>
</comment>
<evidence type="ECO:0000313" key="2">
    <source>
        <dbReference type="EMBL" id="MCF5110417.1"/>
    </source>
</evidence>
<protein>
    <submittedName>
        <fullName evidence="2">Uncharacterized protein</fullName>
    </submittedName>
</protein>
<accession>A0ABS9FDS4</accession>
<evidence type="ECO:0000256" key="1">
    <source>
        <dbReference type="SAM" id="SignalP"/>
    </source>
</evidence>